<evidence type="ECO:0000259" key="2">
    <source>
        <dbReference type="Pfam" id="PF20155"/>
    </source>
</evidence>
<keyword evidence="1" id="KW-0812">Transmembrane</keyword>
<dbReference type="AlphaFoldDB" id="K2IYH5"/>
<dbReference type="Pfam" id="PF20155">
    <property type="entry name" value="TMP_3"/>
    <property type="match status" value="1"/>
</dbReference>
<evidence type="ECO:0000256" key="1">
    <source>
        <dbReference type="SAM" id="Phobius"/>
    </source>
</evidence>
<proteinExistence type="predicted"/>
<evidence type="ECO:0000313" key="4">
    <source>
        <dbReference type="Proteomes" id="UP000006746"/>
    </source>
</evidence>
<dbReference type="InterPro" id="IPR013491">
    <property type="entry name" value="Tape_meas_N"/>
</dbReference>
<dbReference type="Proteomes" id="UP000006746">
    <property type="component" value="Unassembled WGS sequence"/>
</dbReference>
<dbReference type="eggNOG" id="COG5281">
    <property type="taxonomic scope" value="Bacteria"/>
</dbReference>
<accession>K2IYH5</accession>
<keyword evidence="1" id="KW-1133">Transmembrane helix</keyword>
<feature type="transmembrane region" description="Helical" evidence="1">
    <location>
        <begin position="313"/>
        <end position="337"/>
    </location>
</feature>
<dbReference type="EMBL" id="AMRL01000011">
    <property type="protein sequence ID" value="EKE75526.1"/>
    <property type="molecule type" value="Genomic_DNA"/>
</dbReference>
<gene>
    <name evidence="3" type="ORF">P24_09906</name>
</gene>
<name>K2IYH5_9PROT</name>
<reference evidence="3 4" key="1">
    <citation type="journal article" date="2012" name="J. Bacteriol.">
        <title>Genome Sequence of Oceanibaculum indicum Type Strain P24.</title>
        <authorList>
            <person name="Lai Q."/>
            <person name="Shao Z."/>
        </authorList>
    </citation>
    <scope>NUCLEOTIDE SEQUENCE [LARGE SCALE GENOMIC DNA]</scope>
    <source>
        <strain evidence="3 4">P24</strain>
    </source>
</reference>
<organism evidence="3 4">
    <name type="scientific">Oceanibaculum indicum P24</name>
    <dbReference type="NCBI Taxonomy" id="1207063"/>
    <lineage>
        <taxon>Bacteria</taxon>
        <taxon>Pseudomonadati</taxon>
        <taxon>Pseudomonadota</taxon>
        <taxon>Alphaproteobacteria</taxon>
        <taxon>Rhodospirillales</taxon>
        <taxon>Oceanibaculaceae</taxon>
        <taxon>Oceanibaculum</taxon>
    </lineage>
</organism>
<keyword evidence="4" id="KW-1185">Reference proteome</keyword>
<keyword evidence="1" id="KW-0472">Membrane</keyword>
<dbReference type="STRING" id="1207063.P24_09906"/>
<dbReference type="NCBIfam" id="TIGR02675">
    <property type="entry name" value="tape_meas_nterm"/>
    <property type="match status" value="1"/>
</dbReference>
<sequence>MSVDIATLGIKVDSSQAATGARNLDRMAASGKRAETAFEGMQRQINATLGPLRMIQGLILGTAAALGIQRIIEYADAWKLVEGRLKLVTNSQRELVSVQNQVFQIAQRTRSAYLSTAELYARTARASDQLGASQQELLRFTELTAKAVITSGASAQEASAGIIQLGQALASGTLRGDELRSVLENLNGLAIEIAAGMGTTVGQLRRLAEEGKLTSEAIFRAVLSRADQIEERFGTVPVTVGQALTVLDNAWGNFIKNADSSLGVTTALAGAVILLSDNLDVLAGLAAGVATVAILKVATAIDVAAIATRAWTAALAVNPFTLIAVAISTVIGLMVAYRDHVEEIGGVSVRVGNVMNAIWVTIRESVSGTVMYVVRLIEALSKLAKLDFSGGLESFRKAGKELQDSGNAMIAAWTNLGPAAEKALGSLSEAAKEALPVVSDMTKQQRSLIESLGDEVNHLIALSAAYAGHGQSIEAVELSYEALQKARAADIAQGSELHDQVRGLTASIRDLNKEIDSQRRIVDMRDDLALAQRELELVGATAQERAVGLAVLRTELDLKRRNIDLTSSLAQEELQLARQIASVRSQAQEMLKALDDVIATPAKGVRKKYQRKLRREFVNIFLSAERPA</sequence>
<comment type="caution">
    <text evidence="3">The sequence shown here is derived from an EMBL/GenBank/DDBJ whole genome shotgun (WGS) entry which is preliminary data.</text>
</comment>
<feature type="transmembrane region" description="Helical" evidence="1">
    <location>
        <begin position="281"/>
        <end position="301"/>
    </location>
</feature>
<feature type="domain" description="Tape measure protein N-terminal" evidence="2">
    <location>
        <begin position="70"/>
        <end position="259"/>
    </location>
</feature>
<dbReference type="PATRIC" id="fig|1207063.3.peg.2004"/>
<dbReference type="RefSeq" id="WP_008944588.1">
    <property type="nucleotide sequence ID" value="NZ_AMRL01000011.1"/>
</dbReference>
<protein>
    <submittedName>
        <fullName evidence="3">Putative tail length tape measure protein, putative phage associated protein</fullName>
    </submittedName>
</protein>
<evidence type="ECO:0000313" key="3">
    <source>
        <dbReference type="EMBL" id="EKE75526.1"/>
    </source>
</evidence>